<feature type="domain" description="EGF-like" evidence="6">
    <location>
        <begin position="110"/>
        <end position="149"/>
    </location>
</feature>
<evidence type="ECO:0000259" key="6">
    <source>
        <dbReference type="PROSITE" id="PS50026"/>
    </source>
</evidence>
<proteinExistence type="predicted"/>
<keyword evidence="5" id="KW-0732">Signal</keyword>
<feature type="signal peptide" evidence="5">
    <location>
        <begin position="1"/>
        <end position="25"/>
    </location>
</feature>
<dbReference type="InterPro" id="IPR051830">
    <property type="entry name" value="NOTCH_homolog"/>
</dbReference>
<sequence>MELLLGFSSGKSLIFMAFLVHVSLGLQCVDNKKPCVNNATCVTFNNGTGHCRCAPGFLGEYCHHKDPCLPGYCMNGGSCTVSLSGGVPVPGNPTCTCPIGYTGQHCQTPQNSSCYPSNPCTNKGKCELVTALDKFKCRCPRGWSGPRCEFEDSCLSGPCANGGVCTARSSQSYDCSCPSGYTGPSMSQRHRRGARPHPQFARTKACASILPAHTSKSEYTLCICDSGFTGRHCESSYVPCSPSPCLNGGTCQSYDFSYSCHCLPVFPNAGDMMNPTSLSRFFHCARVQGLGNPLATSEKEQMYSSTITVRIVLRMQT</sequence>
<protein>
    <recommendedName>
        <fullName evidence="6">EGF-like domain-containing protein</fullName>
    </recommendedName>
</protein>
<evidence type="ECO:0000256" key="1">
    <source>
        <dbReference type="ARBA" id="ARBA00022536"/>
    </source>
</evidence>
<feature type="domain" description="EGF-like" evidence="6">
    <location>
        <begin position="236"/>
        <end position="274"/>
    </location>
</feature>
<keyword evidence="1 4" id="KW-0245">EGF-like domain</keyword>
<evidence type="ECO:0000256" key="3">
    <source>
        <dbReference type="ARBA" id="ARBA00023157"/>
    </source>
</evidence>
<dbReference type="CDD" id="cd00054">
    <property type="entry name" value="EGF_CA"/>
    <property type="match status" value="1"/>
</dbReference>
<dbReference type="Gene3D" id="2.10.25.10">
    <property type="entry name" value="Laminin"/>
    <property type="match status" value="5"/>
</dbReference>
<dbReference type="FunFam" id="2.10.25.10:FF:000095">
    <property type="entry name" value="Notch, isoform B"/>
    <property type="match status" value="1"/>
</dbReference>
<dbReference type="Pfam" id="PF00008">
    <property type="entry name" value="EGF"/>
    <property type="match status" value="3"/>
</dbReference>
<feature type="disulfide bond" evidence="4">
    <location>
        <begin position="97"/>
        <end position="106"/>
    </location>
</feature>
<dbReference type="InterPro" id="IPR013032">
    <property type="entry name" value="EGF-like_CS"/>
</dbReference>
<keyword evidence="8" id="KW-1185">Reference proteome</keyword>
<keyword evidence="3 4" id="KW-1015">Disulfide bond</keyword>
<feature type="domain" description="EGF-like" evidence="6">
    <location>
        <begin position="150"/>
        <end position="187"/>
    </location>
</feature>
<organism evidence="7 8">
    <name type="scientific">Knipowitschia caucasica</name>
    <name type="common">Caucasian dwarf goby</name>
    <name type="synonym">Pomatoschistus caucasicus</name>
    <dbReference type="NCBI Taxonomy" id="637954"/>
    <lineage>
        <taxon>Eukaryota</taxon>
        <taxon>Metazoa</taxon>
        <taxon>Chordata</taxon>
        <taxon>Craniata</taxon>
        <taxon>Vertebrata</taxon>
        <taxon>Euteleostomi</taxon>
        <taxon>Actinopterygii</taxon>
        <taxon>Neopterygii</taxon>
        <taxon>Teleostei</taxon>
        <taxon>Neoteleostei</taxon>
        <taxon>Acanthomorphata</taxon>
        <taxon>Gobiaria</taxon>
        <taxon>Gobiiformes</taxon>
        <taxon>Gobioidei</taxon>
        <taxon>Gobiidae</taxon>
        <taxon>Gobiinae</taxon>
        <taxon>Knipowitschia</taxon>
    </lineage>
</organism>
<dbReference type="Pfam" id="PF12661">
    <property type="entry name" value="hEGF"/>
    <property type="match status" value="2"/>
</dbReference>
<dbReference type="PROSITE" id="PS01186">
    <property type="entry name" value="EGF_2"/>
    <property type="match status" value="3"/>
</dbReference>
<dbReference type="PANTHER" id="PTHR24033:SF151">
    <property type="entry name" value="NOTCH 2"/>
    <property type="match status" value="1"/>
</dbReference>
<dbReference type="InterPro" id="IPR000742">
    <property type="entry name" value="EGF"/>
</dbReference>
<dbReference type="EMBL" id="OZ035824">
    <property type="protein sequence ID" value="CAL1593908.1"/>
    <property type="molecule type" value="Genomic_DNA"/>
</dbReference>
<dbReference type="PRINTS" id="PR00010">
    <property type="entry name" value="EGFBLOOD"/>
</dbReference>
<feature type="domain" description="EGF-like" evidence="6">
    <location>
        <begin position="64"/>
        <end position="107"/>
    </location>
</feature>
<comment type="caution">
    <text evidence="4">Lacks conserved residue(s) required for the propagation of feature annotation.</text>
</comment>
<dbReference type="Proteomes" id="UP001497482">
    <property type="component" value="Chromosome 2"/>
</dbReference>
<dbReference type="SMART" id="SM00181">
    <property type="entry name" value="EGF"/>
    <property type="match status" value="5"/>
</dbReference>
<dbReference type="PROSITE" id="PS00022">
    <property type="entry name" value="EGF_1"/>
    <property type="match status" value="3"/>
</dbReference>
<name>A0AAV2KV24_KNICA</name>
<dbReference type="InterPro" id="IPR001881">
    <property type="entry name" value="EGF-like_Ca-bd_dom"/>
</dbReference>
<dbReference type="GO" id="GO:0005509">
    <property type="term" value="F:calcium ion binding"/>
    <property type="evidence" value="ECO:0007669"/>
    <property type="project" value="InterPro"/>
</dbReference>
<reference evidence="7 8" key="1">
    <citation type="submission" date="2024-04" db="EMBL/GenBank/DDBJ databases">
        <authorList>
            <person name="Waldvogel A.-M."/>
            <person name="Schoenle A."/>
        </authorList>
    </citation>
    <scope>NUCLEOTIDE SEQUENCE [LARGE SCALE GENOMIC DNA]</scope>
</reference>
<feature type="disulfide bond" evidence="4">
    <location>
        <begin position="139"/>
        <end position="148"/>
    </location>
</feature>
<accession>A0AAV2KV24</accession>
<dbReference type="SMART" id="SM00179">
    <property type="entry name" value="EGF_CA"/>
    <property type="match status" value="3"/>
</dbReference>
<evidence type="ECO:0000313" key="7">
    <source>
        <dbReference type="EMBL" id="CAL1593908.1"/>
    </source>
</evidence>
<feature type="chain" id="PRO_5043359959" description="EGF-like domain-containing protein" evidence="5">
    <location>
        <begin position="26"/>
        <end position="317"/>
    </location>
</feature>
<dbReference type="AlphaFoldDB" id="A0AAV2KV24"/>
<keyword evidence="2" id="KW-0677">Repeat</keyword>
<gene>
    <name evidence="7" type="ORF">KC01_LOCUS22915</name>
</gene>
<feature type="disulfide bond" evidence="4">
    <location>
        <begin position="120"/>
        <end position="137"/>
    </location>
</feature>
<dbReference type="SUPFAM" id="SSF57196">
    <property type="entry name" value="EGF/Laminin"/>
    <property type="match status" value="4"/>
</dbReference>
<feature type="domain" description="EGF-like" evidence="6">
    <location>
        <begin position="24"/>
        <end position="63"/>
    </location>
</feature>
<dbReference type="PROSITE" id="PS50026">
    <property type="entry name" value="EGF_3"/>
    <property type="match status" value="5"/>
</dbReference>
<dbReference type="PANTHER" id="PTHR24033">
    <property type="entry name" value="EGF-LIKE DOMAIN-CONTAINING PROTEIN"/>
    <property type="match status" value="1"/>
</dbReference>
<evidence type="ECO:0000313" key="8">
    <source>
        <dbReference type="Proteomes" id="UP001497482"/>
    </source>
</evidence>
<evidence type="ECO:0000256" key="2">
    <source>
        <dbReference type="ARBA" id="ARBA00022737"/>
    </source>
</evidence>
<evidence type="ECO:0000256" key="4">
    <source>
        <dbReference type="PROSITE-ProRule" id="PRU00076"/>
    </source>
</evidence>
<feature type="disulfide bond" evidence="4">
    <location>
        <begin position="53"/>
        <end position="62"/>
    </location>
</feature>
<evidence type="ECO:0000256" key="5">
    <source>
        <dbReference type="SAM" id="SignalP"/>
    </source>
</evidence>